<gene>
    <name evidence="1" type="ORF">VRS74_03140</name>
</gene>
<dbReference type="EMBL" id="JAZDQV010000002">
    <property type="protein sequence ID" value="MEE1876681.1"/>
    <property type="molecule type" value="Genomic_DNA"/>
</dbReference>
<name>A0ABU7GCH5_9SPHN</name>
<dbReference type="RefSeq" id="WP_354143786.1">
    <property type="nucleotide sequence ID" value="NZ_JAZDQV010000002.1"/>
</dbReference>
<protein>
    <submittedName>
        <fullName evidence="1">Uncharacterized protein</fullName>
    </submittedName>
</protein>
<comment type="caution">
    <text evidence="1">The sequence shown here is derived from an EMBL/GenBank/DDBJ whole genome shotgun (WGS) entry which is preliminary data.</text>
</comment>
<proteinExistence type="predicted"/>
<evidence type="ECO:0000313" key="1">
    <source>
        <dbReference type="EMBL" id="MEE1876681.1"/>
    </source>
</evidence>
<keyword evidence="2" id="KW-1185">Reference proteome</keyword>
<dbReference type="Proteomes" id="UP001343492">
    <property type="component" value="Unassembled WGS sequence"/>
</dbReference>
<organism evidence="1 2">
    <name type="scientific">Altererythrobacter litoralis</name>
    <dbReference type="NCBI Taxonomy" id="3113904"/>
    <lineage>
        <taxon>Bacteria</taxon>
        <taxon>Pseudomonadati</taxon>
        <taxon>Pseudomonadota</taxon>
        <taxon>Alphaproteobacteria</taxon>
        <taxon>Sphingomonadales</taxon>
        <taxon>Erythrobacteraceae</taxon>
        <taxon>Altererythrobacter</taxon>
    </lineage>
</organism>
<accession>A0ABU7GCH5</accession>
<reference evidence="1 2" key="1">
    <citation type="submission" date="2024-01" db="EMBL/GenBank/DDBJ databases">
        <title>The genome sequence of Erythrobacteraceae sp. strain 1XM1-14.</title>
        <authorList>
            <person name="Liu Y."/>
        </authorList>
    </citation>
    <scope>NUCLEOTIDE SEQUENCE [LARGE SCALE GENOMIC DNA]</scope>
    <source>
        <strain evidence="1 2">1XM1-14</strain>
    </source>
</reference>
<evidence type="ECO:0000313" key="2">
    <source>
        <dbReference type="Proteomes" id="UP001343492"/>
    </source>
</evidence>
<sequence length="42" mass="4814">MHGLANEPTLFVRNFAALLWEYPSEFERGDDLAYCDTGFCVD</sequence>